<dbReference type="GO" id="GO:0008422">
    <property type="term" value="F:beta-glucosidase activity"/>
    <property type="evidence" value="ECO:0007669"/>
    <property type="project" value="UniProtKB-ARBA"/>
</dbReference>
<evidence type="ECO:0000259" key="3">
    <source>
        <dbReference type="PROSITE" id="PS51820"/>
    </source>
</evidence>
<comment type="caution">
    <text evidence="4">The sequence shown here is derived from an EMBL/GenBank/DDBJ whole genome shotgun (WGS) entry which is preliminary data.</text>
</comment>
<protein>
    <submittedName>
        <fullName evidence="4">Glycoside hydrolase family 3</fullName>
    </submittedName>
</protein>
<dbReference type="InterPro" id="IPR002772">
    <property type="entry name" value="Glyco_hydro_3_C"/>
</dbReference>
<dbReference type="SUPFAM" id="SSF52279">
    <property type="entry name" value="Beta-D-glucan exohydrolase, C-terminal domain"/>
    <property type="match status" value="1"/>
</dbReference>
<dbReference type="OrthoDB" id="9805821at2"/>
<dbReference type="SMART" id="SM00758">
    <property type="entry name" value="PA14"/>
    <property type="match status" value="1"/>
</dbReference>
<feature type="domain" description="PA14" evidence="3">
    <location>
        <begin position="490"/>
        <end position="628"/>
    </location>
</feature>
<dbReference type="InterPro" id="IPR051915">
    <property type="entry name" value="Cellulose_Degrad_GH3"/>
</dbReference>
<dbReference type="InterPro" id="IPR036962">
    <property type="entry name" value="Glyco_hydro_3_N_sf"/>
</dbReference>
<keyword evidence="2 4" id="KW-0378">Hydrolase</keyword>
<proteinExistence type="inferred from homology"/>
<dbReference type="Proteomes" id="UP000036908">
    <property type="component" value="Unassembled WGS sequence"/>
</dbReference>
<dbReference type="InterPro" id="IPR017853">
    <property type="entry name" value="GH"/>
</dbReference>
<accession>A0A0L8AQ81</accession>
<dbReference type="GO" id="GO:0009251">
    <property type="term" value="P:glucan catabolic process"/>
    <property type="evidence" value="ECO:0007669"/>
    <property type="project" value="TreeGrafter"/>
</dbReference>
<evidence type="ECO:0000256" key="2">
    <source>
        <dbReference type="ARBA" id="ARBA00022801"/>
    </source>
</evidence>
<evidence type="ECO:0000313" key="4">
    <source>
        <dbReference type="EMBL" id="KOF04499.1"/>
    </source>
</evidence>
<dbReference type="RefSeq" id="WP_053221643.1">
    <property type="nucleotide sequence ID" value="NZ_JSVA01000001.1"/>
</dbReference>
<gene>
    <name evidence="4" type="ORF">OB69_00065</name>
</gene>
<dbReference type="AlphaFoldDB" id="A0A0L8AQ81"/>
<organism evidence="4 5">
    <name type="scientific">Roseivirga seohaensis subsp. aquiponti</name>
    <dbReference type="NCBI Taxonomy" id="1566026"/>
    <lineage>
        <taxon>Bacteria</taxon>
        <taxon>Pseudomonadati</taxon>
        <taxon>Bacteroidota</taxon>
        <taxon>Cytophagia</taxon>
        <taxon>Cytophagales</taxon>
        <taxon>Roseivirgaceae</taxon>
        <taxon>Roseivirga</taxon>
    </lineage>
</organism>
<reference evidence="5" key="1">
    <citation type="submission" date="2014-11" db="EMBL/GenBank/DDBJ databases">
        <title>Genome sequencing of Roseivirga sp. D-25.</title>
        <authorList>
            <person name="Selvaratnam C."/>
            <person name="Thevarajoo S."/>
            <person name="Goh K.M."/>
            <person name="Eee R."/>
            <person name="Chan K.-G."/>
            <person name="Chong C.S."/>
        </authorList>
    </citation>
    <scope>NUCLEOTIDE SEQUENCE [LARGE SCALE GENOMIC DNA]</scope>
    <source>
        <strain evidence="5">D-25</strain>
    </source>
</reference>
<dbReference type="PANTHER" id="PTHR30620">
    <property type="entry name" value="PERIPLASMIC BETA-GLUCOSIDASE-RELATED"/>
    <property type="match status" value="1"/>
</dbReference>
<dbReference type="PATRIC" id="fig|1566026.4.peg.13"/>
<name>A0A0L8AQ81_9BACT</name>
<dbReference type="Pfam" id="PF07691">
    <property type="entry name" value="PA14"/>
    <property type="match status" value="1"/>
</dbReference>
<keyword evidence="5" id="KW-1185">Reference proteome</keyword>
<dbReference type="Gene3D" id="3.40.50.1700">
    <property type="entry name" value="Glycoside hydrolase family 3 C-terminal domain"/>
    <property type="match status" value="2"/>
</dbReference>
<dbReference type="Pfam" id="PF01915">
    <property type="entry name" value="Glyco_hydro_3_C"/>
    <property type="match status" value="1"/>
</dbReference>
<dbReference type="InterPro" id="IPR037524">
    <property type="entry name" value="PA14/GLEYA"/>
</dbReference>
<sequence>MLKKRIFSLIILCQVVGISLFAQKYPYQNAKLPVEERVADLLSRMTLEEKVRQMDMYNGANLKEGEAFSLALAKELIGEKLGAGAVHDYYPKDAKAANQLQEFIINNNRWGIPALLMSEFLHGYMGEGSTAFPMNIGLGATWDKALMEKVGEVIGTEGRAHGVHFGLGPNLDLGREPRWGRIAETLGEDTHLSAELGTALIKGIQGKDLSSDRSMVAEPKHFAAHGSPQAGGNAGPVLLGERSVRQDYLPVFRKAFMEGGALGTMAAYSEIDGIPNASNEWLMTEVLRNEWGFKGIVVSDLGAIRFLQSSHKSSDSPKESIRQAISAGIDMQFYDFPNDQFQQTIIELVNEGSLDISKVNRAASGVLRLKFLLGLFENPYTEQRLIDERNHNQENQNLALEAALKSMVLLKNEGDLLPLSKSLKKVAVLGPLANESVLGGYSVKNKKAITVYEGVKQLLGENTEVVYSEGVPLIYKGQPIPMANFKTKDKSQNGLNATFFNNRNVEGEPVLTRIDKQVAFEWPGSPGEGVGEDHFSVTWEGYLQPDQSFSGWLAVSSDDGVRLWVDDKLVIDNWEKGATSIETAPMDFVKGKEYKIRMDVWEGGYGAKAYLNWNMQKPDLTEAIAQAKSSDVAIVVVGESNELVEENKDVSSLELYGLQKEFVDAILATGTPVVCVVLNGRPLSINSLDQKVPAILEAWFPGEKGGLAVAQTLFGDYNPAGRLPVTFARSVGQLPMYYSAKPTRNHRYVDEKITPLYPFGYGLSYTSFDYKDLQITNQGEGKIHIEVTVTNTGTQAGEEVVQLYLSDLISSVTTAVKELKGFQRIHFNAGESKRVSFDLKPEDLSLWNRNMERVVEAGKFRVMVGKNSQEGQSDTFTIESAIKLKN</sequence>
<dbReference type="Gene3D" id="3.20.20.300">
    <property type="entry name" value="Glycoside hydrolase, family 3, N-terminal domain"/>
    <property type="match status" value="1"/>
</dbReference>
<dbReference type="PANTHER" id="PTHR30620:SF123">
    <property type="entry name" value="BETA-XYLOSIDASE"/>
    <property type="match status" value="1"/>
</dbReference>
<dbReference type="Pfam" id="PF14310">
    <property type="entry name" value="Fn3-like"/>
    <property type="match status" value="1"/>
</dbReference>
<comment type="similarity">
    <text evidence="1">Belongs to the glycosyl hydrolase 3 family.</text>
</comment>
<dbReference type="Pfam" id="PF00933">
    <property type="entry name" value="Glyco_hydro_3"/>
    <property type="match status" value="1"/>
</dbReference>
<dbReference type="Gene3D" id="2.60.40.10">
    <property type="entry name" value="Immunoglobulins"/>
    <property type="match status" value="1"/>
</dbReference>
<dbReference type="FunFam" id="2.60.40.10:FF:000495">
    <property type="entry name" value="Periplasmic beta-glucosidase"/>
    <property type="match status" value="1"/>
</dbReference>
<evidence type="ECO:0000256" key="1">
    <source>
        <dbReference type="ARBA" id="ARBA00005336"/>
    </source>
</evidence>
<dbReference type="SUPFAM" id="SSF51445">
    <property type="entry name" value="(Trans)glycosidases"/>
    <property type="match status" value="1"/>
</dbReference>
<dbReference type="InterPro" id="IPR036881">
    <property type="entry name" value="Glyco_hydro_3_C_sf"/>
</dbReference>
<evidence type="ECO:0000313" key="5">
    <source>
        <dbReference type="Proteomes" id="UP000036908"/>
    </source>
</evidence>
<dbReference type="InterPro" id="IPR001764">
    <property type="entry name" value="Glyco_hydro_3_N"/>
</dbReference>
<dbReference type="InterPro" id="IPR011658">
    <property type="entry name" value="PA14_dom"/>
</dbReference>
<dbReference type="PROSITE" id="PS51820">
    <property type="entry name" value="PA14"/>
    <property type="match status" value="1"/>
</dbReference>
<dbReference type="SUPFAM" id="SSF56988">
    <property type="entry name" value="Anthrax protective antigen"/>
    <property type="match status" value="1"/>
</dbReference>
<dbReference type="InterPro" id="IPR026891">
    <property type="entry name" value="Fn3-like"/>
</dbReference>
<dbReference type="PRINTS" id="PR00133">
    <property type="entry name" value="GLHYDRLASE3"/>
</dbReference>
<dbReference type="InterPro" id="IPR013783">
    <property type="entry name" value="Ig-like_fold"/>
</dbReference>
<dbReference type="EMBL" id="JSVA01000001">
    <property type="protein sequence ID" value="KOF04499.1"/>
    <property type="molecule type" value="Genomic_DNA"/>
</dbReference>
<dbReference type="SMART" id="SM01217">
    <property type="entry name" value="Fn3_like"/>
    <property type="match status" value="1"/>
</dbReference>